<organism evidence="2 3">
    <name type="scientific">Pandoravirus celtis</name>
    <dbReference type="NCBI Taxonomy" id="2568002"/>
    <lineage>
        <taxon>Viruses</taxon>
        <taxon>Pandoravirus</taxon>
    </lineage>
</organism>
<feature type="transmembrane region" description="Helical" evidence="1">
    <location>
        <begin position="49"/>
        <end position="70"/>
    </location>
</feature>
<keyword evidence="1" id="KW-0472">Membrane</keyword>
<name>A0A4D6EJC2_9VIRU</name>
<reference evidence="2" key="1">
    <citation type="journal article" date="2019" name="Front. Microbiol.">
        <title>Pandoravirus Celtis Illustrates the Microevolution Processes at Work in the Giant Pandoraviridae Genomes.</title>
        <authorList>
            <person name="Legendre M."/>
            <person name="Alempic J.M."/>
            <person name="Philippe N."/>
            <person name="Lartigue A."/>
            <person name="Jeudy S."/>
            <person name="Poirot O."/>
            <person name="Ta N.T."/>
            <person name="Nin S."/>
            <person name="Coute Y."/>
            <person name="Abergel C."/>
            <person name="Claverie J.M."/>
        </authorList>
    </citation>
    <scope>NUCLEOTIDE SEQUENCE</scope>
</reference>
<sequence>MRTHCARPPYEPSPAHKRMFFWLVGFGAVGGSALGGLAHHRRPQHHPSLWQSCAIGGLAGAGCVIMPLGLLSVLDGGFWGAFPCLLHPPRPRSAFGPSRKDGTMPLPYPATEWDGLLFFQTTTTIQ</sequence>
<feature type="transmembrane region" description="Helical" evidence="1">
    <location>
        <begin position="20"/>
        <end position="37"/>
    </location>
</feature>
<evidence type="ECO:0000313" key="3">
    <source>
        <dbReference type="Proteomes" id="UP001237152"/>
    </source>
</evidence>
<gene>
    <name evidence="2" type="ORF">pclt_cds_702b</name>
</gene>
<dbReference type="Proteomes" id="UP001237152">
    <property type="component" value="Segment"/>
</dbReference>
<evidence type="ECO:0000256" key="1">
    <source>
        <dbReference type="SAM" id="Phobius"/>
    </source>
</evidence>
<keyword evidence="1" id="KW-0812">Transmembrane</keyword>
<protein>
    <submittedName>
        <fullName evidence="2">Uncharacterized protein</fullName>
    </submittedName>
</protein>
<accession>A0A4D6EJC2</accession>
<keyword evidence="1" id="KW-1133">Transmembrane helix</keyword>
<proteinExistence type="predicted"/>
<dbReference type="EMBL" id="MK174290">
    <property type="protein sequence ID" value="QBZ81289.1"/>
    <property type="molecule type" value="Genomic_DNA"/>
</dbReference>
<evidence type="ECO:0000313" key="2">
    <source>
        <dbReference type="EMBL" id="QBZ81289.1"/>
    </source>
</evidence>